<dbReference type="Gene3D" id="3.40.50.1820">
    <property type="entry name" value="alpha/beta hydrolase"/>
    <property type="match status" value="1"/>
</dbReference>
<dbReference type="Proteomes" id="UP000031561">
    <property type="component" value="Unassembled WGS sequence"/>
</dbReference>
<dbReference type="EMBL" id="JTHE03000043">
    <property type="protein sequence ID" value="MCM1982554.1"/>
    <property type="molecule type" value="Genomic_DNA"/>
</dbReference>
<dbReference type="GO" id="GO:0016787">
    <property type="term" value="F:hydrolase activity"/>
    <property type="evidence" value="ECO:0007669"/>
    <property type="project" value="UniProtKB-KW"/>
</dbReference>
<dbReference type="RefSeq" id="WP_166281406.1">
    <property type="nucleotide sequence ID" value="NZ_JTHE03000043.1"/>
</dbReference>
<organism evidence="2 3">
    <name type="scientific">Lyngbya confervoides BDU141951</name>
    <dbReference type="NCBI Taxonomy" id="1574623"/>
    <lineage>
        <taxon>Bacteria</taxon>
        <taxon>Bacillati</taxon>
        <taxon>Cyanobacteriota</taxon>
        <taxon>Cyanophyceae</taxon>
        <taxon>Oscillatoriophycideae</taxon>
        <taxon>Oscillatoriales</taxon>
        <taxon>Microcoleaceae</taxon>
        <taxon>Lyngbya</taxon>
    </lineage>
</organism>
<comment type="caution">
    <text evidence="2">The sequence shown here is derived from an EMBL/GenBank/DDBJ whole genome shotgun (WGS) entry which is preliminary data.</text>
</comment>
<dbReference type="PANTHER" id="PTHR43689">
    <property type="entry name" value="HYDROLASE"/>
    <property type="match status" value="1"/>
</dbReference>
<evidence type="ECO:0000313" key="3">
    <source>
        <dbReference type="Proteomes" id="UP000031561"/>
    </source>
</evidence>
<dbReference type="InterPro" id="IPR029058">
    <property type="entry name" value="AB_hydrolase_fold"/>
</dbReference>
<keyword evidence="3" id="KW-1185">Reference proteome</keyword>
<dbReference type="SUPFAM" id="SSF53474">
    <property type="entry name" value="alpha/beta-Hydrolases"/>
    <property type="match status" value="1"/>
</dbReference>
<accession>A0ABD4T1N3</accession>
<dbReference type="PRINTS" id="PR00412">
    <property type="entry name" value="EPOXHYDRLASE"/>
</dbReference>
<dbReference type="Pfam" id="PF12697">
    <property type="entry name" value="Abhydrolase_6"/>
    <property type="match status" value="1"/>
</dbReference>
<evidence type="ECO:0000313" key="2">
    <source>
        <dbReference type="EMBL" id="MCM1982554.1"/>
    </source>
</evidence>
<sequence>MTDHPSLSPVNGIVLETAGLTEPTSLNVLRQLQTVPIPTQAPPGLDLPAQVINTTCLQQTAKKTAPIVLLHGFDSSVLEFRRLLPQLQDHSCYALDMLGFGFTDRPRGWPISPGTIQAHLDGFWQSQIQAPMILVGASMGGAAAMDFALSYPDRVQQLVLLDPAGWQSGGSQGRLLIPPLGYLATSFLANPRVRQKISERAYCDRTLASQDAQTCAALHLKAPGWREGLISFTRNQGYGSFREKIPQITQPTLLLWGRQDRILGTKDTETMAAAIPDCDLVWIENCGHVPHLEKPQVVAQLILEKIAGGRLESSILH</sequence>
<dbReference type="PRINTS" id="PR00111">
    <property type="entry name" value="ABHYDROLASE"/>
</dbReference>
<protein>
    <submittedName>
        <fullName evidence="2">Alpha/beta hydrolase</fullName>
    </submittedName>
</protein>
<dbReference type="AlphaFoldDB" id="A0ABD4T1N3"/>
<proteinExistence type="predicted"/>
<feature type="domain" description="AB hydrolase-1" evidence="1">
    <location>
        <begin position="67"/>
        <end position="300"/>
    </location>
</feature>
<name>A0ABD4T1N3_9CYAN</name>
<reference evidence="2 3" key="1">
    <citation type="journal article" date="2015" name="Genome Announc.">
        <title>Draft Genome Sequence of Filamentous Marine Cyanobacterium Lyngbya confervoides Strain BDU141951.</title>
        <authorList>
            <person name="Chandrababunaidu M.M."/>
            <person name="Sen D."/>
            <person name="Tripathy S."/>
        </authorList>
    </citation>
    <scope>NUCLEOTIDE SEQUENCE [LARGE SCALE GENOMIC DNA]</scope>
    <source>
        <strain evidence="2 3">BDU141951</strain>
    </source>
</reference>
<evidence type="ECO:0000259" key="1">
    <source>
        <dbReference type="Pfam" id="PF12697"/>
    </source>
</evidence>
<dbReference type="InterPro" id="IPR000639">
    <property type="entry name" value="Epox_hydrolase-like"/>
</dbReference>
<gene>
    <name evidence="2" type="ORF">QQ91_0006910</name>
</gene>
<dbReference type="PANTHER" id="PTHR43689:SF8">
    <property type="entry name" value="ALPHA_BETA-HYDROLASES SUPERFAMILY PROTEIN"/>
    <property type="match status" value="1"/>
</dbReference>
<keyword evidence="2" id="KW-0378">Hydrolase</keyword>
<dbReference type="InterPro" id="IPR000073">
    <property type="entry name" value="AB_hydrolase_1"/>
</dbReference>